<name>A0A816UGB4_BRANA</name>
<sequence length="62" mass="7680">MWRNGYKRCWRTVKPRMQCLCLFTNNCRTNSDRDTRNLAWSLCYELLTCSYDLCFRCYLVFF</sequence>
<gene>
    <name evidence="1" type="ORF">DARMORV10_C08P25690.1</name>
</gene>
<accession>A0A816UGB4</accession>
<reference evidence="1" key="1">
    <citation type="submission" date="2021-01" db="EMBL/GenBank/DDBJ databases">
        <authorList>
            <consortium name="Genoscope - CEA"/>
            <person name="William W."/>
        </authorList>
    </citation>
    <scope>NUCLEOTIDE SEQUENCE</scope>
</reference>
<protein>
    <submittedName>
        <fullName evidence="1">(rape) hypothetical protein</fullName>
    </submittedName>
</protein>
<organism evidence="1">
    <name type="scientific">Brassica napus</name>
    <name type="common">Rape</name>
    <dbReference type="NCBI Taxonomy" id="3708"/>
    <lineage>
        <taxon>Eukaryota</taxon>
        <taxon>Viridiplantae</taxon>
        <taxon>Streptophyta</taxon>
        <taxon>Embryophyta</taxon>
        <taxon>Tracheophyta</taxon>
        <taxon>Spermatophyta</taxon>
        <taxon>Magnoliopsida</taxon>
        <taxon>eudicotyledons</taxon>
        <taxon>Gunneridae</taxon>
        <taxon>Pentapetalae</taxon>
        <taxon>rosids</taxon>
        <taxon>malvids</taxon>
        <taxon>Brassicales</taxon>
        <taxon>Brassicaceae</taxon>
        <taxon>Brassiceae</taxon>
        <taxon>Brassica</taxon>
    </lineage>
</organism>
<dbReference type="EMBL" id="HG994372">
    <property type="protein sequence ID" value="CAF2110804.1"/>
    <property type="molecule type" value="Genomic_DNA"/>
</dbReference>
<proteinExistence type="predicted"/>
<evidence type="ECO:0000313" key="1">
    <source>
        <dbReference type="EMBL" id="CAF2110804.1"/>
    </source>
</evidence>
<dbReference type="Proteomes" id="UP001295469">
    <property type="component" value="Chromosome C08"/>
</dbReference>
<dbReference type="AlphaFoldDB" id="A0A816UGB4"/>